<dbReference type="EMBL" id="JASMWN010000001">
    <property type="protein sequence ID" value="MDU9002405.1"/>
    <property type="molecule type" value="Genomic_DNA"/>
</dbReference>
<dbReference type="InterPro" id="IPR044946">
    <property type="entry name" value="Restrct_endonuc_typeI_TRD_sf"/>
</dbReference>
<feature type="domain" description="Type I restriction modification DNA specificity" evidence="4">
    <location>
        <begin position="68"/>
        <end position="182"/>
    </location>
</feature>
<feature type="domain" description="Type I restriction modification DNA specificity" evidence="4">
    <location>
        <begin position="238"/>
        <end position="386"/>
    </location>
</feature>
<evidence type="ECO:0000256" key="2">
    <source>
        <dbReference type="ARBA" id="ARBA00022747"/>
    </source>
</evidence>
<dbReference type="RefSeq" id="WP_316772166.1">
    <property type="nucleotide sequence ID" value="NZ_JASMWN010000001.1"/>
</dbReference>
<dbReference type="Gene3D" id="3.90.220.20">
    <property type="entry name" value="DNA methylase specificity domains"/>
    <property type="match status" value="2"/>
</dbReference>
<reference evidence="6" key="1">
    <citation type="submission" date="2023-05" db="EMBL/GenBank/DDBJ databases">
        <title>Sedimentitalea sp. nov. JM2-8.</title>
        <authorList>
            <person name="Huang J."/>
        </authorList>
    </citation>
    <scope>NUCLEOTIDE SEQUENCE [LARGE SCALE GENOMIC DNA]</scope>
    <source>
        <strain evidence="6">KHS03</strain>
    </source>
</reference>
<evidence type="ECO:0000313" key="6">
    <source>
        <dbReference type="Proteomes" id="UP001255416"/>
    </source>
</evidence>
<gene>
    <name evidence="5" type="ORF">QO231_00910</name>
</gene>
<dbReference type="GO" id="GO:0004519">
    <property type="term" value="F:endonuclease activity"/>
    <property type="evidence" value="ECO:0007669"/>
    <property type="project" value="UniProtKB-KW"/>
</dbReference>
<keyword evidence="5" id="KW-0378">Hydrolase</keyword>
<dbReference type="PANTHER" id="PTHR30408:SF13">
    <property type="entry name" value="TYPE I RESTRICTION ENZYME HINDI SPECIFICITY SUBUNIT"/>
    <property type="match status" value="1"/>
</dbReference>
<accession>A0ABU3V8C2</accession>
<comment type="caution">
    <text evidence="5">The sequence shown here is derived from an EMBL/GenBank/DDBJ whole genome shotgun (WGS) entry which is preliminary data.</text>
</comment>
<protein>
    <submittedName>
        <fullName evidence="5">Restriction endonuclease subunit S</fullName>
        <ecNumber evidence="5">3.1.21.-</ecNumber>
    </submittedName>
</protein>
<keyword evidence="5" id="KW-0540">Nuclease</keyword>
<dbReference type="EC" id="3.1.21.-" evidence="5"/>
<dbReference type="Pfam" id="PF01420">
    <property type="entry name" value="Methylase_S"/>
    <property type="match status" value="2"/>
</dbReference>
<keyword evidence="5" id="KW-0255">Endonuclease</keyword>
<dbReference type="Gene3D" id="1.10.287.1120">
    <property type="entry name" value="Bipartite methylase S protein"/>
    <property type="match status" value="1"/>
</dbReference>
<dbReference type="InterPro" id="IPR052021">
    <property type="entry name" value="Type-I_RS_S_subunit"/>
</dbReference>
<dbReference type="PANTHER" id="PTHR30408">
    <property type="entry name" value="TYPE-1 RESTRICTION ENZYME ECOKI SPECIFICITY PROTEIN"/>
    <property type="match status" value="1"/>
</dbReference>
<name>A0ABU3V8C2_9RHOB</name>
<comment type="similarity">
    <text evidence="1">Belongs to the type-I restriction system S methylase family.</text>
</comment>
<keyword evidence="6" id="KW-1185">Reference proteome</keyword>
<organism evidence="5 6">
    <name type="scientific">Sedimentitalea todarodis</name>
    <dbReference type="NCBI Taxonomy" id="1631240"/>
    <lineage>
        <taxon>Bacteria</taxon>
        <taxon>Pseudomonadati</taxon>
        <taxon>Pseudomonadota</taxon>
        <taxon>Alphaproteobacteria</taxon>
        <taxon>Rhodobacterales</taxon>
        <taxon>Paracoccaceae</taxon>
        <taxon>Sedimentitalea</taxon>
    </lineage>
</organism>
<evidence type="ECO:0000259" key="4">
    <source>
        <dbReference type="Pfam" id="PF01420"/>
    </source>
</evidence>
<keyword evidence="2" id="KW-0680">Restriction system</keyword>
<keyword evidence="3" id="KW-0238">DNA-binding</keyword>
<dbReference type="Proteomes" id="UP001255416">
    <property type="component" value="Unassembled WGS sequence"/>
</dbReference>
<proteinExistence type="inferred from homology"/>
<evidence type="ECO:0000256" key="1">
    <source>
        <dbReference type="ARBA" id="ARBA00010923"/>
    </source>
</evidence>
<dbReference type="InterPro" id="IPR000055">
    <property type="entry name" value="Restrct_endonuc_typeI_TRD"/>
</dbReference>
<dbReference type="CDD" id="cd17283">
    <property type="entry name" value="RMtype1_S_Hpy180ORF7835P_TRD2-CR2_like"/>
    <property type="match status" value="1"/>
</dbReference>
<sequence>MTSWTTAYLEDCLDALLDYRGKSPKKAPTGIPVLSAKVVKTDGLLRPIEQTIAPDYYKEWMVRGLPAVSDVVMTTEAPLGEVIQLDDESATYALGQRIVCMRGKEGVLDSTYLRYALVSPQQQANLAASATGTTVLGISQKALRRIEISFPDFAEQRRIGGLLAKVDDKIELNRRMNETLEEMARALFRDWFVDFGPTRRQMEGAPDPAAIMGHAFPASRAAELAPLFPAKLGEDGLPEEWVSRALGDTVTVKRGGSPRPIKDFIRPSGIPWVKIADATRCNGPNLFVTREFIKEEGLKKTVELQPGSLILSNSATPGLPKFLRLRACIHDGWLYFPDTGGLSNEFLYLAFLHFKEAIVSQATGSVFNNLKTDVLKRQKFVFPPDQVLAVFDGVVGPLFEKILANEQENQTLAEMRDLLLPKLMSGEIRLKDAEECAE</sequence>
<evidence type="ECO:0000313" key="5">
    <source>
        <dbReference type="EMBL" id="MDU9002405.1"/>
    </source>
</evidence>
<evidence type="ECO:0000256" key="3">
    <source>
        <dbReference type="ARBA" id="ARBA00023125"/>
    </source>
</evidence>
<dbReference type="GO" id="GO:0016787">
    <property type="term" value="F:hydrolase activity"/>
    <property type="evidence" value="ECO:0007669"/>
    <property type="project" value="UniProtKB-KW"/>
</dbReference>
<dbReference type="SUPFAM" id="SSF116734">
    <property type="entry name" value="DNA methylase specificity domain"/>
    <property type="match status" value="2"/>
</dbReference>